<dbReference type="InterPro" id="IPR023187">
    <property type="entry name" value="Tscrpt_reg_MarR-type_CS"/>
</dbReference>
<dbReference type="GO" id="GO:0003700">
    <property type="term" value="F:DNA-binding transcription factor activity"/>
    <property type="evidence" value="ECO:0007669"/>
    <property type="project" value="InterPro"/>
</dbReference>
<dbReference type="Gene3D" id="1.10.10.10">
    <property type="entry name" value="Winged helix-like DNA-binding domain superfamily/Winged helix DNA-binding domain"/>
    <property type="match status" value="1"/>
</dbReference>
<keyword evidence="1" id="KW-0805">Transcription regulation</keyword>
<dbReference type="PANTHER" id="PTHR39515:SF2">
    <property type="entry name" value="HTH-TYPE TRANSCRIPTIONAL REGULATOR RV0880"/>
    <property type="match status" value="1"/>
</dbReference>
<proteinExistence type="predicted"/>
<dbReference type="Proteomes" id="UP000502996">
    <property type="component" value="Chromosome"/>
</dbReference>
<evidence type="ECO:0000313" key="5">
    <source>
        <dbReference type="EMBL" id="QIG43024.1"/>
    </source>
</evidence>
<feature type="domain" description="HTH marR-type" evidence="4">
    <location>
        <begin position="6"/>
        <end position="138"/>
    </location>
</feature>
<dbReference type="EMBL" id="CP049257">
    <property type="protein sequence ID" value="QIG43024.1"/>
    <property type="molecule type" value="Genomic_DNA"/>
</dbReference>
<dbReference type="GO" id="GO:0003677">
    <property type="term" value="F:DNA binding"/>
    <property type="evidence" value="ECO:0007669"/>
    <property type="project" value="UniProtKB-KW"/>
</dbReference>
<gene>
    <name evidence="5" type="ORF">G5V58_09865</name>
</gene>
<dbReference type="PANTHER" id="PTHR39515">
    <property type="entry name" value="CONSERVED PROTEIN"/>
    <property type="match status" value="1"/>
</dbReference>
<dbReference type="RefSeq" id="WP_165231717.1">
    <property type="nucleotide sequence ID" value="NZ_CP049257.1"/>
</dbReference>
<organism evidence="5 6">
    <name type="scientific">Nocardioides anomalus</name>
    <dbReference type="NCBI Taxonomy" id="2712223"/>
    <lineage>
        <taxon>Bacteria</taxon>
        <taxon>Bacillati</taxon>
        <taxon>Actinomycetota</taxon>
        <taxon>Actinomycetes</taxon>
        <taxon>Propionibacteriales</taxon>
        <taxon>Nocardioidaceae</taxon>
        <taxon>Nocardioides</taxon>
    </lineage>
</organism>
<sequence length="147" mass="15140">MADDPALALYVAVARLVRSLRQEVPGSAVGPGGLSVLVALDGQGDGQGPQRIGTLAETIGVTAPSMTRIVNALEAEGLVVRRADPLDGRAQVVAATPEGRRLVGSGREAKLAALRRRLAELPPADRERVEAALPALEILGGAVLDGR</sequence>
<accession>A0A6G6WCR9</accession>
<dbReference type="Pfam" id="PF12802">
    <property type="entry name" value="MarR_2"/>
    <property type="match status" value="1"/>
</dbReference>
<evidence type="ECO:0000259" key="4">
    <source>
        <dbReference type="PROSITE" id="PS50995"/>
    </source>
</evidence>
<evidence type="ECO:0000256" key="2">
    <source>
        <dbReference type="ARBA" id="ARBA00023125"/>
    </source>
</evidence>
<dbReference type="AlphaFoldDB" id="A0A6G6WCR9"/>
<protein>
    <submittedName>
        <fullName evidence="5">Winged helix-turn-helix transcriptional regulator</fullName>
    </submittedName>
</protein>
<name>A0A6G6WCR9_9ACTN</name>
<reference evidence="5 6" key="1">
    <citation type="submission" date="2020-02" db="EMBL/GenBank/DDBJ databases">
        <title>Full genome sequence of Nocardioides sp. R-3366.</title>
        <authorList>
            <person name="Im W.-T."/>
        </authorList>
    </citation>
    <scope>NUCLEOTIDE SEQUENCE [LARGE SCALE GENOMIC DNA]</scope>
    <source>
        <strain evidence="5 6">R-3366</strain>
    </source>
</reference>
<dbReference type="InterPro" id="IPR000835">
    <property type="entry name" value="HTH_MarR-typ"/>
</dbReference>
<dbReference type="SMART" id="SM00347">
    <property type="entry name" value="HTH_MARR"/>
    <property type="match status" value="1"/>
</dbReference>
<dbReference type="KEGG" id="nano:G5V58_09865"/>
<dbReference type="InterPro" id="IPR036390">
    <property type="entry name" value="WH_DNA-bd_sf"/>
</dbReference>
<dbReference type="SUPFAM" id="SSF46785">
    <property type="entry name" value="Winged helix' DNA-binding domain"/>
    <property type="match status" value="1"/>
</dbReference>
<keyword evidence="3" id="KW-0804">Transcription</keyword>
<evidence type="ECO:0000256" key="3">
    <source>
        <dbReference type="ARBA" id="ARBA00023163"/>
    </source>
</evidence>
<dbReference type="InterPro" id="IPR036388">
    <property type="entry name" value="WH-like_DNA-bd_sf"/>
</dbReference>
<dbReference type="PROSITE" id="PS01117">
    <property type="entry name" value="HTH_MARR_1"/>
    <property type="match status" value="1"/>
</dbReference>
<keyword evidence="2" id="KW-0238">DNA-binding</keyword>
<keyword evidence="6" id="KW-1185">Reference proteome</keyword>
<dbReference type="PROSITE" id="PS50995">
    <property type="entry name" value="HTH_MARR_2"/>
    <property type="match status" value="1"/>
</dbReference>
<dbReference type="InterPro" id="IPR052526">
    <property type="entry name" value="HTH-type_Bedaq_tolerance"/>
</dbReference>
<evidence type="ECO:0000313" key="6">
    <source>
        <dbReference type="Proteomes" id="UP000502996"/>
    </source>
</evidence>
<evidence type="ECO:0000256" key="1">
    <source>
        <dbReference type="ARBA" id="ARBA00023015"/>
    </source>
</evidence>